<keyword evidence="10" id="KW-1185">Reference proteome</keyword>
<keyword evidence="5" id="KW-0418">Kinase</keyword>
<comment type="catalytic activity">
    <reaction evidence="7">
        <text>L-threonyl-[protein] + ATP = O-phospho-L-threonyl-[protein] + ADP + H(+)</text>
        <dbReference type="Rhea" id="RHEA:46608"/>
        <dbReference type="Rhea" id="RHEA-COMP:11060"/>
        <dbReference type="Rhea" id="RHEA-COMP:11605"/>
        <dbReference type="ChEBI" id="CHEBI:15378"/>
        <dbReference type="ChEBI" id="CHEBI:30013"/>
        <dbReference type="ChEBI" id="CHEBI:30616"/>
        <dbReference type="ChEBI" id="CHEBI:61977"/>
        <dbReference type="ChEBI" id="CHEBI:456216"/>
        <dbReference type="EC" id="2.7.11.1"/>
    </reaction>
</comment>
<dbReference type="Gene3D" id="3.30.200.20">
    <property type="entry name" value="Phosphorylase Kinase, domain 1"/>
    <property type="match status" value="1"/>
</dbReference>
<dbReference type="InterPro" id="IPR051334">
    <property type="entry name" value="SRPK"/>
</dbReference>
<name>A0ABR4GLX9_9EURO</name>
<keyword evidence="2" id="KW-0723">Serine/threonine-protein kinase</keyword>
<comment type="catalytic activity">
    <reaction evidence="8">
        <text>L-seryl-[protein] + ATP = O-phospho-L-seryl-[protein] + ADP + H(+)</text>
        <dbReference type="Rhea" id="RHEA:17989"/>
        <dbReference type="Rhea" id="RHEA-COMP:9863"/>
        <dbReference type="Rhea" id="RHEA-COMP:11604"/>
        <dbReference type="ChEBI" id="CHEBI:15378"/>
        <dbReference type="ChEBI" id="CHEBI:29999"/>
        <dbReference type="ChEBI" id="CHEBI:30616"/>
        <dbReference type="ChEBI" id="CHEBI:83421"/>
        <dbReference type="ChEBI" id="CHEBI:456216"/>
        <dbReference type="EC" id="2.7.11.1"/>
    </reaction>
</comment>
<evidence type="ECO:0000256" key="1">
    <source>
        <dbReference type="ARBA" id="ARBA00012513"/>
    </source>
</evidence>
<evidence type="ECO:0000313" key="9">
    <source>
        <dbReference type="EMBL" id="KAL2799545.1"/>
    </source>
</evidence>
<keyword evidence="4" id="KW-0547">Nucleotide-binding</keyword>
<dbReference type="PANTHER" id="PTHR47634:SF9">
    <property type="entry name" value="PROTEIN KINASE DOMAIN-CONTAINING PROTEIN-RELATED"/>
    <property type="match status" value="1"/>
</dbReference>
<evidence type="ECO:0000313" key="10">
    <source>
        <dbReference type="Proteomes" id="UP001610563"/>
    </source>
</evidence>
<evidence type="ECO:0000256" key="6">
    <source>
        <dbReference type="ARBA" id="ARBA00022840"/>
    </source>
</evidence>
<evidence type="ECO:0000256" key="3">
    <source>
        <dbReference type="ARBA" id="ARBA00022679"/>
    </source>
</evidence>
<evidence type="ECO:0000256" key="8">
    <source>
        <dbReference type="ARBA" id="ARBA00048679"/>
    </source>
</evidence>
<dbReference type="SUPFAM" id="SSF56112">
    <property type="entry name" value="Protein kinase-like (PK-like)"/>
    <property type="match status" value="1"/>
</dbReference>
<comment type="caution">
    <text evidence="9">The sequence shown here is derived from an EMBL/GenBank/DDBJ whole genome shotgun (WGS) entry which is preliminary data.</text>
</comment>
<accession>A0ABR4GLX9</accession>
<dbReference type="Proteomes" id="UP001610563">
    <property type="component" value="Unassembled WGS sequence"/>
</dbReference>
<gene>
    <name evidence="9" type="ORF">BJX66DRAFT_242298</name>
</gene>
<dbReference type="PANTHER" id="PTHR47634">
    <property type="entry name" value="PROTEIN KINASE DOMAIN-CONTAINING PROTEIN-RELATED"/>
    <property type="match status" value="1"/>
</dbReference>
<evidence type="ECO:0000256" key="2">
    <source>
        <dbReference type="ARBA" id="ARBA00022527"/>
    </source>
</evidence>
<dbReference type="EC" id="2.7.11.1" evidence="1"/>
<evidence type="ECO:0000256" key="5">
    <source>
        <dbReference type="ARBA" id="ARBA00022777"/>
    </source>
</evidence>
<dbReference type="InterPro" id="IPR011009">
    <property type="entry name" value="Kinase-like_dom_sf"/>
</dbReference>
<evidence type="ECO:0000256" key="7">
    <source>
        <dbReference type="ARBA" id="ARBA00047899"/>
    </source>
</evidence>
<dbReference type="Gene3D" id="1.10.510.10">
    <property type="entry name" value="Transferase(Phosphotransferase) domain 1"/>
    <property type="match status" value="1"/>
</dbReference>
<keyword evidence="3" id="KW-0808">Transferase</keyword>
<sequence>MRLFLLSPSSFRSSSFSTTLLRPLRYPSRPLPFPRSRTIGTTSEPRAFPESGFDTIDTTVLIEEETLPGYLAEGYYPARVGEVLNSRYQILTKLGFGSASTVWLCRDLKERCYRVLKVHVRSRRPPQEIEVLKHLRSLPGDEHPGESYIRLPLDFFEVIGPHGVHPCLL</sequence>
<evidence type="ECO:0000256" key="4">
    <source>
        <dbReference type="ARBA" id="ARBA00022741"/>
    </source>
</evidence>
<protein>
    <recommendedName>
        <fullName evidence="1">non-specific serine/threonine protein kinase</fullName>
        <ecNumber evidence="1">2.7.11.1</ecNumber>
    </recommendedName>
</protein>
<dbReference type="EMBL" id="JBFTWV010000007">
    <property type="protein sequence ID" value="KAL2799545.1"/>
    <property type="molecule type" value="Genomic_DNA"/>
</dbReference>
<proteinExistence type="predicted"/>
<reference evidence="9 10" key="1">
    <citation type="submission" date="2024-07" db="EMBL/GenBank/DDBJ databases">
        <title>Section-level genome sequencing and comparative genomics of Aspergillus sections Usti and Cavernicolus.</title>
        <authorList>
            <consortium name="Lawrence Berkeley National Laboratory"/>
            <person name="Nybo J.L."/>
            <person name="Vesth T.C."/>
            <person name="Theobald S."/>
            <person name="Frisvad J.C."/>
            <person name="Larsen T.O."/>
            <person name="Kjaerboelling I."/>
            <person name="Rothschild-Mancinelli K."/>
            <person name="Lyhne E.K."/>
            <person name="Kogle M.E."/>
            <person name="Barry K."/>
            <person name="Clum A."/>
            <person name="Na H."/>
            <person name="Ledsgaard L."/>
            <person name="Lin J."/>
            <person name="Lipzen A."/>
            <person name="Kuo A."/>
            <person name="Riley R."/>
            <person name="Mondo S."/>
            <person name="Labutti K."/>
            <person name="Haridas S."/>
            <person name="Pangalinan J."/>
            <person name="Salamov A.A."/>
            <person name="Simmons B.A."/>
            <person name="Magnuson J.K."/>
            <person name="Chen J."/>
            <person name="Drula E."/>
            <person name="Henrissat B."/>
            <person name="Wiebenga A."/>
            <person name="Lubbers R.J."/>
            <person name="Gomes A.C."/>
            <person name="Makela M.R."/>
            <person name="Stajich J."/>
            <person name="Grigoriev I.V."/>
            <person name="Mortensen U.H."/>
            <person name="De Vries R.P."/>
            <person name="Baker S.E."/>
            <person name="Andersen M.R."/>
        </authorList>
    </citation>
    <scope>NUCLEOTIDE SEQUENCE [LARGE SCALE GENOMIC DNA]</scope>
    <source>
        <strain evidence="9 10">CBS 209.92</strain>
    </source>
</reference>
<keyword evidence="6" id="KW-0067">ATP-binding</keyword>
<organism evidence="9 10">
    <name type="scientific">Aspergillus keveii</name>
    <dbReference type="NCBI Taxonomy" id="714993"/>
    <lineage>
        <taxon>Eukaryota</taxon>
        <taxon>Fungi</taxon>
        <taxon>Dikarya</taxon>
        <taxon>Ascomycota</taxon>
        <taxon>Pezizomycotina</taxon>
        <taxon>Eurotiomycetes</taxon>
        <taxon>Eurotiomycetidae</taxon>
        <taxon>Eurotiales</taxon>
        <taxon>Aspergillaceae</taxon>
        <taxon>Aspergillus</taxon>
        <taxon>Aspergillus subgen. Nidulantes</taxon>
    </lineage>
</organism>